<organism evidence="6 7">
    <name type="scientific">Arachis hypogaea</name>
    <name type="common">Peanut</name>
    <dbReference type="NCBI Taxonomy" id="3818"/>
    <lineage>
        <taxon>Eukaryota</taxon>
        <taxon>Viridiplantae</taxon>
        <taxon>Streptophyta</taxon>
        <taxon>Embryophyta</taxon>
        <taxon>Tracheophyta</taxon>
        <taxon>Spermatophyta</taxon>
        <taxon>Magnoliopsida</taxon>
        <taxon>eudicotyledons</taxon>
        <taxon>Gunneridae</taxon>
        <taxon>Pentapetalae</taxon>
        <taxon>rosids</taxon>
        <taxon>fabids</taxon>
        <taxon>Fabales</taxon>
        <taxon>Fabaceae</taxon>
        <taxon>Papilionoideae</taxon>
        <taxon>50 kb inversion clade</taxon>
        <taxon>dalbergioids sensu lato</taxon>
        <taxon>Dalbergieae</taxon>
        <taxon>Pterocarpus clade</taxon>
        <taxon>Arachis</taxon>
    </lineage>
</organism>
<dbReference type="SUPFAM" id="SSF54001">
    <property type="entry name" value="Cysteine proteinases"/>
    <property type="match status" value="1"/>
</dbReference>
<dbReference type="EMBL" id="SDMP01000010">
    <property type="protein sequence ID" value="RYR33742.1"/>
    <property type="molecule type" value="Genomic_DNA"/>
</dbReference>
<comment type="caution">
    <text evidence="6">The sequence shown here is derived from an EMBL/GenBank/DDBJ whole genome shotgun (WGS) entry which is preliminary data.</text>
</comment>
<gene>
    <name evidence="6" type="ORF">Ahy_A10g048366</name>
</gene>
<reference evidence="6 7" key="1">
    <citation type="submission" date="2019-01" db="EMBL/GenBank/DDBJ databases">
        <title>Sequencing of cultivated peanut Arachis hypogaea provides insights into genome evolution and oil improvement.</title>
        <authorList>
            <person name="Chen X."/>
        </authorList>
    </citation>
    <scope>NUCLEOTIDE SEQUENCE [LARGE SCALE GENOMIC DNA]</scope>
    <source>
        <strain evidence="7">cv. Fuhuasheng</strain>
        <tissue evidence="6">Leaves</tissue>
    </source>
</reference>
<sequence length="376" mass="42248">MAANIILNYIRDAMVEGMVGSNVGVEEPFVLFSSQQGQDICDYILDTHLEGNVSAERIEGDDGRRVAPNIVAADTEEDEPVTVPIVKARRLFHTPRTASTGNVKRPRVSARATAANNPRKPLKPKFKATFDMDFNRADTLLFNYLFSDGHPLDETLVRIREYGLTRRDIYSLIPGRPIHGSVVEMVAMRNACSIQHEDVMLGLSGEELAEKYVPFWIKPSKFVSRIFIPIEDIFMHWYCMVVDFSDKCVYHLDSYPDPNMVHDREKVMRTLLVNLHEVTKSKCFGPCGIYIPSNFGTWPVRRGQGIPNCNTSDSSGAWVISWMDLEGRFNPLEISGVLEDSTIRGRTAISLAGCTFNVMGSLLRARAARWLRGEGV</sequence>
<dbReference type="AlphaFoldDB" id="A0A445B4Y5"/>
<dbReference type="InterPro" id="IPR038765">
    <property type="entry name" value="Papain-like_cys_pep_sf"/>
</dbReference>
<feature type="domain" description="Ubiquitin-like protease family profile" evidence="5">
    <location>
        <begin position="162"/>
        <end position="298"/>
    </location>
</feature>
<evidence type="ECO:0000256" key="3">
    <source>
        <dbReference type="ARBA" id="ARBA00022801"/>
    </source>
</evidence>
<proteinExistence type="inferred from homology"/>
<evidence type="ECO:0000256" key="2">
    <source>
        <dbReference type="ARBA" id="ARBA00022670"/>
    </source>
</evidence>
<dbReference type="InterPro" id="IPR003653">
    <property type="entry name" value="Peptidase_C48_C"/>
</dbReference>
<feature type="region of interest" description="Disordered" evidence="4">
    <location>
        <begin position="98"/>
        <end position="118"/>
    </location>
</feature>
<name>A0A445B4Y5_ARAHY</name>
<dbReference type="GO" id="GO:0006508">
    <property type="term" value="P:proteolysis"/>
    <property type="evidence" value="ECO:0007669"/>
    <property type="project" value="UniProtKB-KW"/>
</dbReference>
<comment type="similarity">
    <text evidence="1">Belongs to the peptidase C48 family.</text>
</comment>
<keyword evidence="7" id="KW-1185">Reference proteome</keyword>
<evidence type="ECO:0000313" key="6">
    <source>
        <dbReference type="EMBL" id="RYR33742.1"/>
    </source>
</evidence>
<dbReference type="Proteomes" id="UP000289738">
    <property type="component" value="Chromosome A10"/>
</dbReference>
<keyword evidence="2" id="KW-0645">Protease</keyword>
<dbReference type="PROSITE" id="PS50600">
    <property type="entry name" value="ULP_PROTEASE"/>
    <property type="match status" value="1"/>
</dbReference>
<accession>A0A445B4Y5</accession>
<protein>
    <recommendedName>
        <fullName evidence="5">Ubiquitin-like protease family profile domain-containing protein</fullName>
    </recommendedName>
</protein>
<evidence type="ECO:0000313" key="7">
    <source>
        <dbReference type="Proteomes" id="UP000289738"/>
    </source>
</evidence>
<dbReference type="GO" id="GO:0008234">
    <property type="term" value="F:cysteine-type peptidase activity"/>
    <property type="evidence" value="ECO:0007669"/>
    <property type="project" value="InterPro"/>
</dbReference>
<evidence type="ECO:0000256" key="1">
    <source>
        <dbReference type="ARBA" id="ARBA00005234"/>
    </source>
</evidence>
<evidence type="ECO:0000256" key="4">
    <source>
        <dbReference type="SAM" id="MobiDB-lite"/>
    </source>
</evidence>
<keyword evidence="3" id="KW-0378">Hydrolase</keyword>
<evidence type="ECO:0000259" key="5">
    <source>
        <dbReference type="PROSITE" id="PS50600"/>
    </source>
</evidence>
<dbReference type="Gene3D" id="3.40.395.10">
    <property type="entry name" value="Adenoviral Proteinase, Chain A"/>
    <property type="match status" value="1"/>
</dbReference>